<dbReference type="InterPro" id="IPR000299">
    <property type="entry name" value="FERM_domain"/>
</dbReference>
<dbReference type="SUPFAM" id="SSF54236">
    <property type="entry name" value="Ubiquitin-like"/>
    <property type="match status" value="1"/>
</dbReference>
<organism evidence="2 3">
    <name type="scientific">Lottia gigantea</name>
    <name type="common">Giant owl limpet</name>
    <dbReference type="NCBI Taxonomy" id="225164"/>
    <lineage>
        <taxon>Eukaryota</taxon>
        <taxon>Metazoa</taxon>
        <taxon>Spiralia</taxon>
        <taxon>Lophotrochozoa</taxon>
        <taxon>Mollusca</taxon>
        <taxon>Gastropoda</taxon>
        <taxon>Patellogastropoda</taxon>
        <taxon>Lottioidea</taxon>
        <taxon>Lottiidae</taxon>
        <taxon>Lottia</taxon>
    </lineage>
</organism>
<name>V4A650_LOTGI</name>
<dbReference type="RefSeq" id="XP_009049854.1">
    <property type="nucleotide sequence ID" value="XM_009051606.1"/>
</dbReference>
<dbReference type="OrthoDB" id="10063592at2759"/>
<keyword evidence="3" id="KW-1185">Reference proteome</keyword>
<dbReference type="STRING" id="225164.V4A650"/>
<evidence type="ECO:0000313" key="3">
    <source>
        <dbReference type="Proteomes" id="UP000030746"/>
    </source>
</evidence>
<dbReference type="AlphaFoldDB" id="V4A650"/>
<dbReference type="Pfam" id="PF09379">
    <property type="entry name" value="FERM_N"/>
    <property type="match status" value="1"/>
</dbReference>
<dbReference type="InterPro" id="IPR014352">
    <property type="entry name" value="FERM/acyl-CoA-bd_prot_sf"/>
</dbReference>
<dbReference type="Gene3D" id="1.20.80.10">
    <property type="match status" value="1"/>
</dbReference>
<dbReference type="Gene3D" id="3.10.20.90">
    <property type="entry name" value="Phosphatidylinositol 3-kinase Catalytic Subunit, Chain A, domain 1"/>
    <property type="match status" value="1"/>
</dbReference>
<dbReference type="Proteomes" id="UP000030746">
    <property type="component" value="Unassembled WGS sequence"/>
</dbReference>
<dbReference type="EMBL" id="KB201037">
    <property type="protein sequence ID" value="ESO99363.1"/>
    <property type="molecule type" value="Genomic_DNA"/>
</dbReference>
<proteinExistence type="predicted"/>
<dbReference type="GeneID" id="20230955"/>
<dbReference type="CDD" id="cd17103">
    <property type="entry name" value="FERM_F1_FRMD4"/>
    <property type="match status" value="1"/>
</dbReference>
<dbReference type="InterPro" id="IPR019749">
    <property type="entry name" value="Band_41_domain"/>
</dbReference>
<dbReference type="SUPFAM" id="SSF47031">
    <property type="entry name" value="Second domain of FERM"/>
    <property type="match status" value="1"/>
</dbReference>
<dbReference type="InterPro" id="IPR047176">
    <property type="entry name" value="FRMD4A/B"/>
</dbReference>
<dbReference type="InterPro" id="IPR035963">
    <property type="entry name" value="FERM_2"/>
</dbReference>
<dbReference type="InterPro" id="IPR019748">
    <property type="entry name" value="FERM_central"/>
</dbReference>
<evidence type="ECO:0000313" key="2">
    <source>
        <dbReference type="EMBL" id="ESO99363.1"/>
    </source>
</evidence>
<dbReference type="HOGENOM" id="CLU_1824643_0_0_1"/>
<dbReference type="KEGG" id="lgi:LOTGIDRAFT_113425"/>
<accession>V4A650</accession>
<sequence length="168" mass="19591">MSDGRKSQVVLLDERRLDIVIQPKLYTSDLLDMVSSHFRLKEKQYFGIAFVDDTGHYNWLSLEKRVLDHDFPKKSGILVLHFSIRFYIETIGLLRDTPTIELFYLNARQAVFKGLIECDSETVFELAAHVLQFSHGDFVSEEETRNELKKLPVIPTFVLKEHPSIGYW</sequence>
<dbReference type="CDD" id="cd14473">
    <property type="entry name" value="FERM_B-lobe"/>
    <property type="match status" value="1"/>
</dbReference>
<dbReference type="PRINTS" id="PR00935">
    <property type="entry name" value="BAND41"/>
</dbReference>
<reference evidence="2 3" key="1">
    <citation type="journal article" date="2013" name="Nature">
        <title>Insights into bilaterian evolution from three spiralian genomes.</title>
        <authorList>
            <person name="Simakov O."/>
            <person name="Marletaz F."/>
            <person name="Cho S.J."/>
            <person name="Edsinger-Gonzales E."/>
            <person name="Havlak P."/>
            <person name="Hellsten U."/>
            <person name="Kuo D.H."/>
            <person name="Larsson T."/>
            <person name="Lv J."/>
            <person name="Arendt D."/>
            <person name="Savage R."/>
            <person name="Osoegawa K."/>
            <person name="de Jong P."/>
            <person name="Grimwood J."/>
            <person name="Chapman J.A."/>
            <person name="Shapiro H."/>
            <person name="Aerts A."/>
            <person name="Otillar R.P."/>
            <person name="Terry A.Y."/>
            <person name="Boore J.L."/>
            <person name="Grigoriev I.V."/>
            <person name="Lindberg D.R."/>
            <person name="Seaver E.C."/>
            <person name="Weisblat D.A."/>
            <person name="Putnam N.H."/>
            <person name="Rokhsar D.S."/>
        </authorList>
    </citation>
    <scope>NUCLEOTIDE SEQUENCE [LARGE SCALE GENOMIC DNA]</scope>
</reference>
<dbReference type="InterPro" id="IPR018979">
    <property type="entry name" value="FERM_N"/>
</dbReference>
<dbReference type="SMART" id="SM00295">
    <property type="entry name" value="B41"/>
    <property type="match status" value="1"/>
</dbReference>
<dbReference type="FunFam" id="3.10.20.90:FF:000019">
    <property type="entry name" value="FERM domain containing 4A"/>
    <property type="match status" value="1"/>
</dbReference>
<dbReference type="PROSITE" id="PS50057">
    <property type="entry name" value="FERM_3"/>
    <property type="match status" value="1"/>
</dbReference>
<evidence type="ECO:0000259" key="1">
    <source>
        <dbReference type="PROSITE" id="PS50057"/>
    </source>
</evidence>
<dbReference type="CTD" id="20230955"/>
<dbReference type="PANTHER" id="PTHR46079">
    <property type="entry name" value="FERM DOMAIN-CONTAINING PROTEIN 4"/>
    <property type="match status" value="1"/>
</dbReference>
<dbReference type="InterPro" id="IPR029071">
    <property type="entry name" value="Ubiquitin-like_domsf"/>
</dbReference>
<feature type="domain" description="FERM" evidence="1">
    <location>
        <begin position="5"/>
        <end position="168"/>
    </location>
</feature>
<dbReference type="Pfam" id="PF00373">
    <property type="entry name" value="FERM_M"/>
    <property type="match status" value="1"/>
</dbReference>
<gene>
    <name evidence="2" type="ORF">LOTGIDRAFT_113425</name>
</gene>
<dbReference type="PANTHER" id="PTHR46079:SF2">
    <property type="entry name" value="FERM DOMAIN-CONTAINING PROTEIN"/>
    <property type="match status" value="1"/>
</dbReference>
<dbReference type="GO" id="GO:0090162">
    <property type="term" value="P:establishment of epithelial cell polarity"/>
    <property type="evidence" value="ECO:0007669"/>
    <property type="project" value="InterPro"/>
</dbReference>
<protein>
    <recommendedName>
        <fullName evidence="1">FERM domain-containing protein</fullName>
    </recommendedName>
</protein>
<dbReference type="OMA" id="MHEGRSA"/>